<dbReference type="EMBL" id="LVVM01002094">
    <property type="protein sequence ID" value="OJA17315.1"/>
    <property type="molecule type" value="Genomic_DNA"/>
</dbReference>
<dbReference type="STRING" id="180088.A0A1J8QBI4"/>
<feature type="domain" description="N-acetyltransferase" evidence="1">
    <location>
        <begin position="83"/>
        <end position="157"/>
    </location>
</feature>
<organism evidence="2 3">
    <name type="scientific">Rhizopogon vesiculosus</name>
    <dbReference type="NCBI Taxonomy" id="180088"/>
    <lineage>
        <taxon>Eukaryota</taxon>
        <taxon>Fungi</taxon>
        <taxon>Dikarya</taxon>
        <taxon>Basidiomycota</taxon>
        <taxon>Agaricomycotina</taxon>
        <taxon>Agaricomycetes</taxon>
        <taxon>Agaricomycetidae</taxon>
        <taxon>Boletales</taxon>
        <taxon>Suillineae</taxon>
        <taxon>Rhizopogonaceae</taxon>
        <taxon>Rhizopogon</taxon>
    </lineage>
</organism>
<keyword evidence="3" id="KW-1185">Reference proteome</keyword>
<dbReference type="Proteomes" id="UP000183567">
    <property type="component" value="Unassembled WGS sequence"/>
</dbReference>
<accession>A0A1J8QBI4</accession>
<dbReference type="GO" id="GO:0016747">
    <property type="term" value="F:acyltransferase activity, transferring groups other than amino-acyl groups"/>
    <property type="evidence" value="ECO:0007669"/>
    <property type="project" value="InterPro"/>
</dbReference>
<proteinExistence type="predicted"/>
<comment type="caution">
    <text evidence="2">The sequence shown here is derived from an EMBL/GenBank/DDBJ whole genome shotgun (WGS) entry which is preliminary data.</text>
</comment>
<gene>
    <name evidence="2" type="ORF">AZE42_04137</name>
</gene>
<dbReference type="InterPro" id="IPR016181">
    <property type="entry name" value="Acyl_CoA_acyltransferase"/>
</dbReference>
<sequence>MCAVQPLPLPFAQFVPHHERYDSPTICHLTPGNEITDDLLKSCASLFNTNYGIWGSTAGTLSQFTKPGEPVRLTSSRLRAQCVSSPEKTLLVTCFRTTPTLGNQLIGHAFASDPADHNSVGWVTQLVVDKSVRKRYIATQLLQTLKFHSLFASVKAVGLVSSHPAACNALAKYASANFYEIDLTFIRDHAEGILASSSISYLKAAQLKGSVFQADCDNGALSSVFTSFYVDHAGPLEALEQYKAKGQWGLGDLLDGHEFLVIFPVVPMSPIANTL</sequence>
<protein>
    <recommendedName>
        <fullName evidence="1">N-acetyltransferase domain-containing protein</fullName>
    </recommendedName>
</protein>
<dbReference type="InterPro" id="IPR000182">
    <property type="entry name" value="GNAT_dom"/>
</dbReference>
<evidence type="ECO:0000313" key="2">
    <source>
        <dbReference type="EMBL" id="OJA17315.1"/>
    </source>
</evidence>
<dbReference type="AlphaFoldDB" id="A0A1J8QBI4"/>
<dbReference type="Pfam" id="PF00583">
    <property type="entry name" value="Acetyltransf_1"/>
    <property type="match status" value="1"/>
</dbReference>
<evidence type="ECO:0000259" key="1">
    <source>
        <dbReference type="Pfam" id="PF00583"/>
    </source>
</evidence>
<dbReference type="Gene3D" id="3.40.630.30">
    <property type="match status" value="1"/>
</dbReference>
<reference evidence="2 3" key="1">
    <citation type="submission" date="2016-03" db="EMBL/GenBank/DDBJ databases">
        <title>Comparative genomics of the ectomycorrhizal sister species Rhizopogon vinicolor and Rhizopogon vesiculosus (Basidiomycota: Boletales) reveals a divergence of the mating type B locus.</title>
        <authorList>
            <person name="Mujic A.B."/>
            <person name="Kuo A."/>
            <person name="Tritt A."/>
            <person name="Lipzen A."/>
            <person name="Chen C."/>
            <person name="Johnson J."/>
            <person name="Sharma A."/>
            <person name="Barry K."/>
            <person name="Grigoriev I.V."/>
            <person name="Spatafora J.W."/>
        </authorList>
    </citation>
    <scope>NUCLEOTIDE SEQUENCE [LARGE SCALE GENOMIC DNA]</scope>
    <source>
        <strain evidence="2 3">AM-OR11-056</strain>
    </source>
</reference>
<dbReference type="SUPFAM" id="SSF55729">
    <property type="entry name" value="Acyl-CoA N-acyltransferases (Nat)"/>
    <property type="match status" value="1"/>
</dbReference>
<name>A0A1J8QBI4_9AGAM</name>
<dbReference type="CDD" id="cd04301">
    <property type="entry name" value="NAT_SF"/>
    <property type="match status" value="1"/>
</dbReference>
<evidence type="ECO:0000313" key="3">
    <source>
        <dbReference type="Proteomes" id="UP000183567"/>
    </source>
</evidence>
<dbReference type="OrthoDB" id="2019666at2759"/>